<feature type="compositionally biased region" description="Basic and acidic residues" evidence="1">
    <location>
        <begin position="73"/>
        <end position="86"/>
    </location>
</feature>
<proteinExistence type="predicted"/>
<protein>
    <submittedName>
        <fullName evidence="2">Uncharacterized protein</fullName>
    </submittedName>
</protein>
<sequence length="86" mass="9541">MQRPCTRAAPGEREVGGEVRKRTVLLEWWKTMTGTGGQARLRGGGREVSGEVWKRIGLTRRCGATQGTEKEEESGGRAKLWERGRG</sequence>
<dbReference type="Proteomes" id="UP000233551">
    <property type="component" value="Unassembled WGS sequence"/>
</dbReference>
<comment type="caution">
    <text evidence="2">The sequence shown here is derived from an EMBL/GenBank/DDBJ whole genome shotgun (WGS) entry which is preliminary data.</text>
</comment>
<name>A0A2I0JZJ9_PUNGR</name>
<keyword evidence="3" id="KW-1185">Reference proteome</keyword>
<evidence type="ECO:0000256" key="1">
    <source>
        <dbReference type="SAM" id="MobiDB-lite"/>
    </source>
</evidence>
<evidence type="ECO:0000313" key="3">
    <source>
        <dbReference type="Proteomes" id="UP000233551"/>
    </source>
</evidence>
<dbReference type="EMBL" id="PGOL01001058">
    <property type="protein sequence ID" value="PKI61280.1"/>
    <property type="molecule type" value="Genomic_DNA"/>
</dbReference>
<accession>A0A2I0JZJ9</accession>
<gene>
    <name evidence="2" type="ORF">CRG98_018344</name>
</gene>
<evidence type="ECO:0000313" key="2">
    <source>
        <dbReference type="EMBL" id="PKI61280.1"/>
    </source>
</evidence>
<organism evidence="2 3">
    <name type="scientific">Punica granatum</name>
    <name type="common">Pomegranate</name>
    <dbReference type="NCBI Taxonomy" id="22663"/>
    <lineage>
        <taxon>Eukaryota</taxon>
        <taxon>Viridiplantae</taxon>
        <taxon>Streptophyta</taxon>
        <taxon>Embryophyta</taxon>
        <taxon>Tracheophyta</taxon>
        <taxon>Spermatophyta</taxon>
        <taxon>Magnoliopsida</taxon>
        <taxon>eudicotyledons</taxon>
        <taxon>Gunneridae</taxon>
        <taxon>Pentapetalae</taxon>
        <taxon>rosids</taxon>
        <taxon>malvids</taxon>
        <taxon>Myrtales</taxon>
        <taxon>Lythraceae</taxon>
        <taxon>Punica</taxon>
    </lineage>
</organism>
<dbReference type="AlphaFoldDB" id="A0A2I0JZJ9"/>
<feature type="region of interest" description="Disordered" evidence="1">
    <location>
        <begin position="63"/>
        <end position="86"/>
    </location>
</feature>
<reference evidence="2 3" key="1">
    <citation type="submission" date="2017-11" db="EMBL/GenBank/DDBJ databases">
        <title>De-novo sequencing of pomegranate (Punica granatum L.) genome.</title>
        <authorList>
            <person name="Akparov Z."/>
            <person name="Amiraslanov A."/>
            <person name="Hajiyeva S."/>
            <person name="Abbasov M."/>
            <person name="Kaur K."/>
            <person name="Hamwieh A."/>
            <person name="Solovyev V."/>
            <person name="Salamov A."/>
            <person name="Braich B."/>
            <person name="Kosarev P."/>
            <person name="Mahmoud A."/>
            <person name="Hajiyev E."/>
            <person name="Babayeva S."/>
            <person name="Izzatullayeva V."/>
            <person name="Mammadov A."/>
            <person name="Mammadov A."/>
            <person name="Sharifova S."/>
            <person name="Ojaghi J."/>
            <person name="Eynullazada K."/>
            <person name="Bayramov B."/>
            <person name="Abdulazimova A."/>
            <person name="Shahmuradov I."/>
        </authorList>
    </citation>
    <scope>NUCLEOTIDE SEQUENCE [LARGE SCALE GENOMIC DNA]</scope>
    <source>
        <strain evidence="3">cv. AG2017</strain>
        <tissue evidence="2">Leaf</tissue>
    </source>
</reference>